<dbReference type="PIRSF" id="PIRSF037505">
    <property type="entry name" value="Betaine_HMT"/>
    <property type="match status" value="1"/>
</dbReference>
<dbReference type="GO" id="GO:0009086">
    <property type="term" value="P:methionine biosynthetic process"/>
    <property type="evidence" value="ECO:0007669"/>
    <property type="project" value="InterPro"/>
</dbReference>
<dbReference type="GO" id="GO:0008168">
    <property type="term" value="F:methyltransferase activity"/>
    <property type="evidence" value="ECO:0007669"/>
    <property type="project" value="UniProtKB-UniRule"/>
</dbReference>
<gene>
    <name evidence="6" type="ORF">GTH32_17345</name>
</gene>
<dbReference type="PROSITE" id="PS50970">
    <property type="entry name" value="HCY"/>
    <property type="match status" value="1"/>
</dbReference>
<comment type="caution">
    <text evidence="6">The sequence shown here is derived from an EMBL/GenBank/DDBJ whole genome shotgun (WGS) entry which is preliminary data.</text>
</comment>
<dbReference type="PANTHER" id="PTHR11103:SF18">
    <property type="entry name" value="SLR1189 PROTEIN"/>
    <property type="match status" value="1"/>
</dbReference>
<evidence type="ECO:0000313" key="6">
    <source>
        <dbReference type="EMBL" id="NDV92936.1"/>
    </source>
</evidence>
<feature type="binding site" evidence="3 4">
    <location>
        <position position="193"/>
    </location>
    <ligand>
        <name>Zn(2+)</name>
        <dbReference type="ChEBI" id="CHEBI:29105"/>
    </ligand>
</feature>
<name>A0A7X5LP30_9ALTE</name>
<feature type="domain" description="Hcy-binding" evidence="5">
    <location>
        <begin position="1"/>
        <end position="280"/>
    </location>
</feature>
<dbReference type="InterPro" id="IPR003726">
    <property type="entry name" value="HCY_dom"/>
</dbReference>
<dbReference type="Pfam" id="PF02574">
    <property type="entry name" value="S-methyl_trans"/>
    <property type="match status" value="1"/>
</dbReference>
<dbReference type="SUPFAM" id="SSF82282">
    <property type="entry name" value="Homocysteine S-methyltransferase"/>
    <property type="match status" value="1"/>
</dbReference>
<sequence>MGRELERIGAPFRQPEWSALALIETPDLVAQAHQHFIDAGARIITTNTYALVPFHLGEQRFATSAKQLAHVAAQIARKLAEKNGVEVAGCIPPAFGSYKPELFDPEKVADILLPLIQGQEALVDFWLIETAASYDEALHVVRLLKAHSNKPVWLAFTLTNRDDLAKPLRLRSGETLSQIIPLLSVVDAVLFNCSQPEEMEDAIAYIHKAAPALTIGAYANSFSEIKREHNANALLSSLREDVTPQKYQQFAKRWLDAGATVIGGCCGIGPAHIKALNELIK</sequence>
<dbReference type="Proteomes" id="UP000470213">
    <property type="component" value="Unassembled WGS sequence"/>
</dbReference>
<dbReference type="InterPro" id="IPR017226">
    <property type="entry name" value="BHMT-like"/>
</dbReference>
<proteinExistence type="predicted"/>
<dbReference type="AlphaFoldDB" id="A0A7X5LP30"/>
<dbReference type="PANTHER" id="PTHR11103">
    <property type="entry name" value="SLR1189 PROTEIN"/>
    <property type="match status" value="1"/>
</dbReference>
<evidence type="ECO:0000256" key="3">
    <source>
        <dbReference type="PIRSR" id="PIRSR037505-2"/>
    </source>
</evidence>
<evidence type="ECO:0000256" key="1">
    <source>
        <dbReference type="ARBA" id="ARBA00022603"/>
    </source>
</evidence>
<evidence type="ECO:0000256" key="4">
    <source>
        <dbReference type="PROSITE-ProRule" id="PRU00333"/>
    </source>
</evidence>
<reference evidence="6 7" key="1">
    <citation type="submission" date="2020-01" db="EMBL/GenBank/DDBJ databases">
        <authorList>
            <person name="Chen J."/>
            <person name="Zhu S."/>
            <person name="Yang J."/>
        </authorList>
    </citation>
    <scope>NUCLEOTIDE SEQUENCE [LARGE SCALE GENOMIC DNA]</scope>
    <source>
        <strain evidence="6 7">345S023</strain>
    </source>
</reference>
<accession>A0A7X5LP30</accession>
<dbReference type="GO" id="GO:0032259">
    <property type="term" value="P:methylation"/>
    <property type="evidence" value="ECO:0007669"/>
    <property type="project" value="UniProtKB-KW"/>
</dbReference>
<organism evidence="6 7">
    <name type="scientific">Alteromonas profundi</name>
    <dbReference type="NCBI Taxonomy" id="2696062"/>
    <lineage>
        <taxon>Bacteria</taxon>
        <taxon>Pseudomonadati</taxon>
        <taxon>Pseudomonadota</taxon>
        <taxon>Gammaproteobacteria</taxon>
        <taxon>Alteromonadales</taxon>
        <taxon>Alteromonadaceae</taxon>
        <taxon>Alteromonas/Salinimonas group</taxon>
        <taxon>Alteromonas</taxon>
    </lineage>
</organism>
<evidence type="ECO:0000256" key="2">
    <source>
        <dbReference type="ARBA" id="ARBA00022679"/>
    </source>
</evidence>
<evidence type="ECO:0000259" key="5">
    <source>
        <dbReference type="PROSITE" id="PS50970"/>
    </source>
</evidence>
<dbReference type="Gene3D" id="3.20.20.330">
    <property type="entry name" value="Homocysteine-binding-like domain"/>
    <property type="match status" value="1"/>
</dbReference>
<feature type="binding site" evidence="3 4">
    <location>
        <position position="266"/>
    </location>
    <ligand>
        <name>Zn(2+)</name>
        <dbReference type="ChEBI" id="CHEBI:29105"/>
    </ligand>
</feature>
<dbReference type="GO" id="GO:0008270">
    <property type="term" value="F:zinc ion binding"/>
    <property type="evidence" value="ECO:0007669"/>
    <property type="project" value="InterPro"/>
</dbReference>
<keyword evidence="7" id="KW-1185">Reference proteome</keyword>
<keyword evidence="1 4" id="KW-0489">Methyltransferase</keyword>
<feature type="binding site" evidence="3 4">
    <location>
        <position position="265"/>
    </location>
    <ligand>
        <name>Zn(2+)</name>
        <dbReference type="ChEBI" id="CHEBI:29105"/>
    </ligand>
</feature>
<evidence type="ECO:0000313" key="7">
    <source>
        <dbReference type="Proteomes" id="UP000470213"/>
    </source>
</evidence>
<protein>
    <submittedName>
        <fullName evidence="6">Homocysteine S-methyltransferase</fullName>
    </submittedName>
</protein>
<comment type="cofactor">
    <cofactor evidence="3">
        <name>Zn(2+)</name>
        <dbReference type="ChEBI" id="CHEBI:29105"/>
    </cofactor>
    <text evidence="3">Binds 1 zinc ion per subunit.</text>
</comment>
<keyword evidence="3 4" id="KW-0479">Metal-binding</keyword>
<keyword evidence="2 4" id="KW-0808">Transferase</keyword>
<dbReference type="EMBL" id="JAAAWN010000032">
    <property type="protein sequence ID" value="NDV92936.1"/>
    <property type="molecule type" value="Genomic_DNA"/>
</dbReference>
<dbReference type="InterPro" id="IPR036589">
    <property type="entry name" value="HCY_dom_sf"/>
</dbReference>
<keyword evidence="3 4" id="KW-0862">Zinc</keyword>